<keyword evidence="3" id="KW-0472">Membrane</keyword>
<feature type="transmembrane region" description="Helical" evidence="3">
    <location>
        <begin position="140"/>
        <end position="157"/>
    </location>
</feature>
<dbReference type="Gene3D" id="1.10.10.1320">
    <property type="entry name" value="Anti-sigma factor, zinc-finger domain"/>
    <property type="match status" value="1"/>
</dbReference>
<evidence type="ECO:0000256" key="3">
    <source>
        <dbReference type="SAM" id="Phobius"/>
    </source>
</evidence>
<dbReference type="AlphaFoldDB" id="A0A9X4JWB1"/>
<reference evidence="5" key="1">
    <citation type="submission" date="2022-02" db="EMBL/GenBank/DDBJ databases">
        <authorList>
            <person name="Leng L."/>
        </authorList>
    </citation>
    <scope>NUCLEOTIDE SEQUENCE</scope>
    <source>
        <strain evidence="5">JI</strain>
    </source>
</reference>
<keyword evidence="6" id="KW-1185">Reference proteome</keyword>
<keyword evidence="3" id="KW-1133">Transmembrane helix</keyword>
<dbReference type="InterPro" id="IPR027383">
    <property type="entry name" value="Znf_put"/>
</dbReference>
<sequence>MSDLSCSNENLSGYLDGELSSEEAKAIENHLQNCAHCRETLNRLQALSSVVRQFSLPVASPLLTVQILNRIQSSERYSQNPINKLLQSWGLLSLFFLGTVVILFGSVLFEVISFIVKHLATVTSLMVKLSWQLPLDRTNLAVGLILTVGAIGAFYGFGRVYSALSREELIS</sequence>
<evidence type="ECO:0000256" key="2">
    <source>
        <dbReference type="ARBA" id="ARBA00024438"/>
    </source>
</evidence>
<comment type="caution">
    <text evidence="5">The sequence shown here is derived from an EMBL/GenBank/DDBJ whole genome shotgun (WGS) entry which is preliminary data.</text>
</comment>
<keyword evidence="3" id="KW-0812">Transmembrane</keyword>
<protein>
    <recommendedName>
        <fullName evidence="2">Anti-sigma-W factor RsiW</fullName>
    </recommendedName>
</protein>
<dbReference type="EMBL" id="JAKOAV010000020">
    <property type="protein sequence ID" value="MDF9408892.1"/>
    <property type="molecule type" value="Genomic_DNA"/>
</dbReference>
<feature type="transmembrane region" description="Helical" evidence="3">
    <location>
        <begin position="89"/>
        <end position="120"/>
    </location>
</feature>
<feature type="domain" description="Putative zinc-finger" evidence="4">
    <location>
        <begin position="9"/>
        <end position="38"/>
    </location>
</feature>
<dbReference type="RefSeq" id="WP_277444299.1">
    <property type="nucleotide sequence ID" value="NZ_JAKOAV010000020.1"/>
</dbReference>
<evidence type="ECO:0000256" key="1">
    <source>
        <dbReference type="ARBA" id="ARBA00024353"/>
    </source>
</evidence>
<comment type="similarity">
    <text evidence="1">Belongs to the zinc-associated anti-sigma factor (ZAS) superfamily. Anti-sigma-W factor family.</text>
</comment>
<evidence type="ECO:0000313" key="5">
    <source>
        <dbReference type="EMBL" id="MDF9408892.1"/>
    </source>
</evidence>
<gene>
    <name evidence="5" type="ORF">L7E55_11075</name>
</gene>
<dbReference type="Pfam" id="PF13490">
    <property type="entry name" value="zf-HC2"/>
    <property type="match status" value="1"/>
</dbReference>
<proteinExistence type="inferred from homology"/>
<name>A0A9X4JWB1_9FIRM</name>
<evidence type="ECO:0000259" key="4">
    <source>
        <dbReference type="Pfam" id="PF13490"/>
    </source>
</evidence>
<dbReference type="InterPro" id="IPR041916">
    <property type="entry name" value="Anti_sigma_zinc_sf"/>
</dbReference>
<organism evidence="5 6">
    <name type="scientific">Pelotomaculum isophthalicicum JI</name>
    <dbReference type="NCBI Taxonomy" id="947010"/>
    <lineage>
        <taxon>Bacteria</taxon>
        <taxon>Bacillati</taxon>
        <taxon>Bacillota</taxon>
        <taxon>Clostridia</taxon>
        <taxon>Eubacteriales</taxon>
        <taxon>Desulfotomaculaceae</taxon>
        <taxon>Pelotomaculum</taxon>
    </lineage>
</organism>
<dbReference type="Proteomes" id="UP001154312">
    <property type="component" value="Unassembled WGS sequence"/>
</dbReference>
<evidence type="ECO:0000313" key="6">
    <source>
        <dbReference type="Proteomes" id="UP001154312"/>
    </source>
</evidence>
<accession>A0A9X4JWB1</accession>